<dbReference type="EMBL" id="FXBJ01000002">
    <property type="protein sequence ID" value="SMH26485.1"/>
    <property type="molecule type" value="Genomic_DNA"/>
</dbReference>
<dbReference type="RefSeq" id="WP_085558532.1">
    <property type="nucleotide sequence ID" value="NZ_FOAH01000011.1"/>
</dbReference>
<keyword evidence="2" id="KW-1185">Reference proteome</keyword>
<protein>
    <recommendedName>
        <fullName evidence="3">Sel1 repeat-containing protein</fullName>
    </recommendedName>
</protein>
<gene>
    <name evidence="1" type="ORF">SAMN04488700_0151</name>
</gene>
<dbReference type="Gene3D" id="1.25.40.10">
    <property type="entry name" value="Tetratricopeptide repeat domain"/>
    <property type="match status" value="1"/>
</dbReference>
<dbReference type="AlphaFoldDB" id="A0A1X7MP61"/>
<evidence type="ECO:0000313" key="2">
    <source>
        <dbReference type="Proteomes" id="UP000193435"/>
    </source>
</evidence>
<organism evidence="1 2">
    <name type="scientific">Carnobacterium iners</name>
    <dbReference type="NCBI Taxonomy" id="1073423"/>
    <lineage>
        <taxon>Bacteria</taxon>
        <taxon>Bacillati</taxon>
        <taxon>Bacillota</taxon>
        <taxon>Bacilli</taxon>
        <taxon>Lactobacillales</taxon>
        <taxon>Carnobacteriaceae</taxon>
        <taxon>Carnobacterium</taxon>
    </lineage>
</organism>
<reference evidence="1 2" key="1">
    <citation type="submission" date="2017-04" db="EMBL/GenBank/DDBJ databases">
        <authorList>
            <person name="Afonso C.L."/>
            <person name="Miller P.J."/>
            <person name="Scott M.A."/>
            <person name="Spackman E."/>
            <person name="Goraichik I."/>
            <person name="Dimitrov K.M."/>
            <person name="Suarez D.L."/>
            <person name="Swayne D.E."/>
        </authorList>
    </citation>
    <scope>NUCLEOTIDE SEQUENCE [LARGE SCALE GENOMIC DNA]</scope>
    <source>
        <strain evidence="1 2">LMG26642</strain>
    </source>
</reference>
<name>A0A1X7MP61_9LACT</name>
<accession>A0A1X7MP61</accession>
<dbReference type="Proteomes" id="UP000193435">
    <property type="component" value="Unassembled WGS sequence"/>
</dbReference>
<dbReference type="STRING" id="1073423.SAMN04488700_0151"/>
<dbReference type="SMART" id="SM00671">
    <property type="entry name" value="SEL1"/>
    <property type="match status" value="1"/>
</dbReference>
<dbReference type="InterPro" id="IPR011990">
    <property type="entry name" value="TPR-like_helical_dom_sf"/>
</dbReference>
<dbReference type="InterPro" id="IPR006597">
    <property type="entry name" value="Sel1-like"/>
</dbReference>
<dbReference type="SUPFAM" id="SSF81901">
    <property type="entry name" value="HCP-like"/>
    <property type="match status" value="1"/>
</dbReference>
<dbReference type="OrthoDB" id="7056571at2"/>
<proteinExistence type="predicted"/>
<evidence type="ECO:0008006" key="3">
    <source>
        <dbReference type="Google" id="ProtNLM"/>
    </source>
</evidence>
<sequence>MIHLVIKKENDLIARTNLGKFYYKGLGVKQNYAKVFCLFQKVAELEGNEAIFWLERFYYQGLGVEKIGSKKLNGIKKRLISTKKRH</sequence>
<evidence type="ECO:0000313" key="1">
    <source>
        <dbReference type="EMBL" id="SMH26485.1"/>
    </source>
</evidence>